<dbReference type="Pfam" id="PF00400">
    <property type="entry name" value="WD40"/>
    <property type="match status" value="2"/>
</dbReference>
<feature type="region of interest" description="Disordered" evidence="2">
    <location>
        <begin position="1"/>
        <end position="32"/>
    </location>
</feature>
<gene>
    <name evidence="3" type="ORF">BJ508DRAFT_366975</name>
</gene>
<dbReference type="Proteomes" id="UP000275078">
    <property type="component" value="Unassembled WGS sequence"/>
</dbReference>
<dbReference type="OrthoDB" id="308449at2759"/>
<feature type="region of interest" description="Disordered" evidence="2">
    <location>
        <begin position="518"/>
        <end position="542"/>
    </location>
</feature>
<dbReference type="InterPro" id="IPR051959">
    <property type="entry name" value="PAK1-Kinase_Regulator"/>
</dbReference>
<dbReference type="SMART" id="SM00320">
    <property type="entry name" value="WD40"/>
    <property type="match status" value="5"/>
</dbReference>
<accession>A0A3N4HK39</accession>
<dbReference type="SUPFAM" id="SSF50978">
    <property type="entry name" value="WD40 repeat-like"/>
    <property type="match status" value="1"/>
</dbReference>
<dbReference type="AlphaFoldDB" id="A0A3N4HK39"/>
<dbReference type="PROSITE" id="PS50294">
    <property type="entry name" value="WD_REPEATS_REGION"/>
    <property type="match status" value="1"/>
</dbReference>
<feature type="compositionally biased region" description="Polar residues" evidence="2">
    <location>
        <begin position="99"/>
        <end position="116"/>
    </location>
</feature>
<sequence length="542" mass="58311">MVKRKQSGQETAKPSKVAKTSTPPPQIDASSPDSTINIQLVAGTYEKILHGFIATIPVASLSTQSKSDSTELELKATFVDTFLFTAHTAALRCLAISPPTDSTTDPKSVNNQSATARTKTAKRILATGSPDEKINLYTLASTIKPIKPVVCNNAFNIPSAAPTSTGSNRHLGALHEHTNTVTRIIFTPSKNKMISTGEDNKILIWKTRDWSLLSEIKAPKPKTQAGQLGGIGTGGVNDIALHPSQKILFSVAKGERCLRMWNMMTGKKAGVLGWTKDQVDVTLGGTVRDGRKILWNGDGTQFVVGFERGALVYGMNSEPVVKMLPGSKVTQMRFISVPTSFTSSSTPELLAISTEDGRIIFYDIPSTPQPTLEDIENDEEKPIPELAPIGEIGGLKVGMVTRIKDFTSTTVNVSGTEHIIVSTGSSDGTVRVWLLDPTAAAANPIEATNVSKDKKEGKKDKAAAAALNISAEEAAELKMQEAETKKEMEKMVQFGKLLGIYETGRRITCLDGMKVDLDAEVDEDEVDDVSMGEDSDSDSDDE</sequence>
<feature type="repeat" description="WD" evidence="1">
    <location>
        <begin position="174"/>
        <end position="215"/>
    </location>
</feature>
<reference evidence="3 4" key="1">
    <citation type="journal article" date="2018" name="Nat. Ecol. Evol.">
        <title>Pezizomycetes genomes reveal the molecular basis of ectomycorrhizal truffle lifestyle.</title>
        <authorList>
            <person name="Murat C."/>
            <person name="Payen T."/>
            <person name="Noel B."/>
            <person name="Kuo A."/>
            <person name="Morin E."/>
            <person name="Chen J."/>
            <person name="Kohler A."/>
            <person name="Krizsan K."/>
            <person name="Balestrini R."/>
            <person name="Da Silva C."/>
            <person name="Montanini B."/>
            <person name="Hainaut M."/>
            <person name="Levati E."/>
            <person name="Barry K.W."/>
            <person name="Belfiori B."/>
            <person name="Cichocki N."/>
            <person name="Clum A."/>
            <person name="Dockter R.B."/>
            <person name="Fauchery L."/>
            <person name="Guy J."/>
            <person name="Iotti M."/>
            <person name="Le Tacon F."/>
            <person name="Lindquist E.A."/>
            <person name="Lipzen A."/>
            <person name="Malagnac F."/>
            <person name="Mello A."/>
            <person name="Molinier V."/>
            <person name="Miyauchi S."/>
            <person name="Poulain J."/>
            <person name="Riccioni C."/>
            <person name="Rubini A."/>
            <person name="Sitrit Y."/>
            <person name="Splivallo R."/>
            <person name="Traeger S."/>
            <person name="Wang M."/>
            <person name="Zifcakova L."/>
            <person name="Wipf D."/>
            <person name="Zambonelli A."/>
            <person name="Paolocci F."/>
            <person name="Nowrousian M."/>
            <person name="Ottonello S."/>
            <person name="Baldrian P."/>
            <person name="Spatafora J.W."/>
            <person name="Henrissat B."/>
            <person name="Nagy L.G."/>
            <person name="Aury J.M."/>
            <person name="Wincker P."/>
            <person name="Grigoriev I.V."/>
            <person name="Bonfante P."/>
            <person name="Martin F.M."/>
        </authorList>
    </citation>
    <scope>NUCLEOTIDE SEQUENCE [LARGE SCALE GENOMIC DNA]</scope>
    <source>
        <strain evidence="3 4">RN42</strain>
    </source>
</reference>
<dbReference type="EMBL" id="ML119840">
    <property type="protein sequence ID" value="RPA72928.1"/>
    <property type="molecule type" value="Genomic_DNA"/>
</dbReference>
<proteinExistence type="predicted"/>
<name>A0A3N4HK39_ASCIM</name>
<feature type="region of interest" description="Disordered" evidence="2">
    <location>
        <begin position="97"/>
        <end position="116"/>
    </location>
</feature>
<dbReference type="PROSITE" id="PS50082">
    <property type="entry name" value="WD_REPEATS_2"/>
    <property type="match status" value="1"/>
</dbReference>
<dbReference type="Gene3D" id="2.130.10.10">
    <property type="entry name" value="YVTN repeat-like/Quinoprotein amine dehydrogenase"/>
    <property type="match status" value="2"/>
</dbReference>
<evidence type="ECO:0000256" key="1">
    <source>
        <dbReference type="PROSITE-ProRule" id="PRU00221"/>
    </source>
</evidence>
<dbReference type="PANTHER" id="PTHR44675">
    <property type="entry name" value="PAK1 INTERACTING PROTEIN 1"/>
    <property type="match status" value="1"/>
</dbReference>
<dbReference type="InterPro" id="IPR001680">
    <property type="entry name" value="WD40_rpt"/>
</dbReference>
<protein>
    <submittedName>
        <fullName evidence="3">WD40 repeat-like protein</fullName>
    </submittedName>
</protein>
<organism evidence="3 4">
    <name type="scientific">Ascobolus immersus RN42</name>
    <dbReference type="NCBI Taxonomy" id="1160509"/>
    <lineage>
        <taxon>Eukaryota</taxon>
        <taxon>Fungi</taxon>
        <taxon>Dikarya</taxon>
        <taxon>Ascomycota</taxon>
        <taxon>Pezizomycotina</taxon>
        <taxon>Pezizomycetes</taxon>
        <taxon>Pezizales</taxon>
        <taxon>Ascobolaceae</taxon>
        <taxon>Ascobolus</taxon>
    </lineage>
</organism>
<dbReference type="STRING" id="1160509.A0A3N4HK39"/>
<dbReference type="InterPro" id="IPR015943">
    <property type="entry name" value="WD40/YVTN_repeat-like_dom_sf"/>
</dbReference>
<evidence type="ECO:0000313" key="3">
    <source>
        <dbReference type="EMBL" id="RPA72928.1"/>
    </source>
</evidence>
<keyword evidence="4" id="KW-1185">Reference proteome</keyword>
<evidence type="ECO:0000256" key="2">
    <source>
        <dbReference type="SAM" id="MobiDB-lite"/>
    </source>
</evidence>
<dbReference type="PANTHER" id="PTHR44675:SF1">
    <property type="entry name" value="P21-ACTIVATED PROTEIN KINASE-INTERACTING PROTEIN 1"/>
    <property type="match status" value="1"/>
</dbReference>
<keyword evidence="1" id="KW-0853">WD repeat</keyword>
<evidence type="ECO:0000313" key="4">
    <source>
        <dbReference type="Proteomes" id="UP000275078"/>
    </source>
</evidence>
<dbReference type="InterPro" id="IPR036322">
    <property type="entry name" value="WD40_repeat_dom_sf"/>
</dbReference>